<dbReference type="EMBL" id="CM055099">
    <property type="protein sequence ID" value="KAJ7547832.1"/>
    <property type="molecule type" value="Genomic_DNA"/>
</dbReference>
<evidence type="ECO:0000313" key="1">
    <source>
        <dbReference type="EMBL" id="KAJ7547832.1"/>
    </source>
</evidence>
<name>A0ACC2D1M7_DIPCM</name>
<accession>A0ACC2D1M7</accession>
<reference evidence="2" key="1">
    <citation type="journal article" date="2024" name="Proc. Natl. Acad. Sci. U.S.A.">
        <title>Extraordinary preservation of gene collinearity over three hundred million years revealed in homosporous lycophytes.</title>
        <authorList>
            <person name="Li C."/>
            <person name="Wickell D."/>
            <person name="Kuo L.Y."/>
            <person name="Chen X."/>
            <person name="Nie B."/>
            <person name="Liao X."/>
            <person name="Peng D."/>
            <person name="Ji J."/>
            <person name="Jenkins J."/>
            <person name="Williams M."/>
            <person name="Shu S."/>
            <person name="Plott C."/>
            <person name="Barry K."/>
            <person name="Rajasekar S."/>
            <person name="Grimwood J."/>
            <person name="Han X."/>
            <person name="Sun S."/>
            <person name="Hou Z."/>
            <person name="He W."/>
            <person name="Dai G."/>
            <person name="Sun C."/>
            <person name="Schmutz J."/>
            <person name="Leebens-Mack J.H."/>
            <person name="Li F.W."/>
            <person name="Wang L."/>
        </authorList>
    </citation>
    <scope>NUCLEOTIDE SEQUENCE [LARGE SCALE GENOMIC DNA]</scope>
    <source>
        <strain evidence="2">cv. PW_Plant_1</strain>
    </source>
</reference>
<gene>
    <name evidence="1" type="ORF">O6H91_08G105800</name>
</gene>
<organism evidence="1 2">
    <name type="scientific">Diphasiastrum complanatum</name>
    <name type="common">Issler's clubmoss</name>
    <name type="synonym">Lycopodium complanatum</name>
    <dbReference type="NCBI Taxonomy" id="34168"/>
    <lineage>
        <taxon>Eukaryota</taxon>
        <taxon>Viridiplantae</taxon>
        <taxon>Streptophyta</taxon>
        <taxon>Embryophyta</taxon>
        <taxon>Tracheophyta</taxon>
        <taxon>Lycopodiopsida</taxon>
        <taxon>Lycopodiales</taxon>
        <taxon>Lycopodiaceae</taxon>
        <taxon>Lycopodioideae</taxon>
        <taxon>Diphasiastrum</taxon>
    </lineage>
</organism>
<sequence>MAMEDSGASTPTVNRSWMEHFRPYFGYRVAFLQQNLTISELPELRTAAGRTLSPPSEHSMEQARHILDATRVSSIVEVLDWWRYWQLLTQLPDEYAHLHESFIRITSQLLENWEEQSPEILQIEE</sequence>
<comment type="caution">
    <text evidence="1">The sequence shown here is derived from an EMBL/GenBank/DDBJ whole genome shotgun (WGS) entry which is preliminary data.</text>
</comment>
<proteinExistence type="predicted"/>
<protein>
    <submittedName>
        <fullName evidence="1">Uncharacterized protein</fullName>
    </submittedName>
</protein>
<dbReference type="Proteomes" id="UP001162992">
    <property type="component" value="Chromosome 8"/>
</dbReference>
<keyword evidence="2" id="KW-1185">Reference proteome</keyword>
<evidence type="ECO:0000313" key="2">
    <source>
        <dbReference type="Proteomes" id="UP001162992"/>
    </source>
</evidence>